<evidence type="ECO:0000256" key="1">
    <source>
        <dbReference type="ARBA" id="ARBA00022801"/>
    </source>
</evidence>
<gene>
    <name evidence="2" type="ORF">AVL63_12345</name>
</gene>
<keyword evidence="1" id="KW-0378">Hydrolase</keyword>
<dbReference type="Pfam" id="PF00702">
    <property type="entry name" value="Hydrolase"/>
    <property type="match status" value="1"/>
</dbReference>
<dbReference type="PANTHER" id="PTHR43316">
    <property type="entry name" value="HYDROLASE, HALOACID DELAHOGENASE-RELATED"/>
    <property type="match status" value="1"/>
</dbReference>
<dbReference type="PANTHER" id="PTHR43316:SF3">
    <property type="entry name" value="HALOACID DEHALOGENASE, TYPE II (AFU_ORTHOLOGUE AFUA_2G07750)-RELATED"/>
    <property type="match status" value="1"/>
</dbReference>
<evidence type="ECO:0008006" key="4">
    <source>
        <dbReference type="Google" id="ProtNLM"/>
    </source>
</evidence>
<dbReference type="STRING" id="317018.AVL63_12345"/>
<proteinExistence type="predicted"/>
<evidence type="ECO:0000313" key="3">
    <source>
        <dbReference type="Proteomes" id="UP000054023"/>
    </source>
</evidence>
<dbReference type="GO" id="GO:0016787">
    <property type="term" value="F:hydrolase activity"/>
    <property type="evidence" value="ECO:0007669"/>
    <property type="project" value="UniProtKB-KW"/>
</dbReference>
<sequence>MTREKLLLLDFDGTLCLGDAPVLFYADRVDALLAERGHTGGSAGSSVHEVITRAFAENSLLVPEIAYDDAGAPLTVGGEATHDDAKAHPVSWPLQDGYQLVQLLARQAGLSDVDSGCAFRAARQDLLAHGLQNTDVHAPAGAQELLAEARRRAVVVLVTNSPADAFAPWLQALGLSDAFDLVINDARKPLGMPAALERARAAGGDAGGAAGENGAAAAHLIPPDQVLSVGDIWANDLEHVHDLGGRTVLIDRFGTGLGAPDHQVRDFAALPEVLDAWTHSPATV</sequence>
<dbReference type="OrthoDB" id="3851389at2"/>
<organism evidence="2 3">
    <name type="scientific">Nesterenkonia jeotgali</name>
    <dbReference type="NCBI Taxonomy" id="317018"/>
    <lineage>
        <taxon>Bacteria</taxon>
        <taxon>Bacillati</taxon>
        <taxon>Actinomycetota</taxon>
        <taxon>Actinomycetes</taxon>
        <taxon>Micrococcales</taxon>
        <taxon>Micrococcaceae</taxon>
        <taxon>Nesterenkonia</taxon>
    </lineage>
</organism>
<dbReference type="SUPFAM" id="SSF56784">
    <property type="entry name" value="HAD-like"/>
    <property type="match status" value="1"/>
</dbReference>
<protein>
    <recommendedName>
        <fullName evidence="4">Hydrolase</fullName>
    </recommendedName>
</protein>
<dbReference type="InterPro" id="IPR036412">
    <property type="entry name" value="HAD-like_sf"/>
</dbReference>
<dbReference type="InterPro" id="IPR023214">
    <property type="entry name" value="HAD_sf"/>
</dbReference>
<dbReference type="Gene3D" id="3.40.50.1000">
    <property type="entry name" value="HAD superfamily/HAD-like"/>
    <property type="match status" value="1"/>
</dbReference>
<reference evidence="3" key="1">
    <citation type="submission" date="2015-12" db="EMBL/GenBank/DDBJ databases">
        <authorList>
            <person name="Nair G.R."/>
            <person name="Kaur G."/>
            <person name="Mayilraj S."/>
        </authorList>
    </citation>
    <scope>NUCLEOTIDE SEQUENCE [LARGE SCALE GENOMIC DNA]</scope>
    <source>
        <strain evidence="3">CD08_7</strain>
    </source>
</reference>
<evidence type="ECO:0000313" key="2">
    <source>
        <dbReference type="EMBL" id="KUG59845.1"/>
    </source>
</evidence>
<accession>A0A0W8IJ00</accession>
<dbReference type="AlphaFoldDB" id="A0A0W8IJ00"/>
<dbReference type="RefSeq" id="WP_058888079.1">
    <property type="nucleotide sequence ID" value="NZ_LQBM01000002.1"/>
</dbReference>
<name>A0A0W8IJ00_9MICC</name>
<keyword evidence="3" id="KW-1185">Reference proteome</keyword>
<comment type="caution">
    <text evidence="2">The sequence shown here is derived from an EMBL/GenBank/DDBJ whole genome shotgun (WGS) entry which is preliminary data.</text>
</comment>
<dbReference type="EMBL" id="LQBM01000002">
    <property type="protein sequence ID" value="KUG59845.1"/>
    <property type="molecule type" value="Genomic_DNA"/>
</dbReference>
<dbReference type="Proteomes" id="UP000054023">
    <property type="component" value="Unassembled WGS sequence"/>
</dbReference>
<dbReference type="InterPro" id="IPR051540">
    <property type="entry name" value="S-2-haloacid_dehalogenase"/>
</dbReference>